<dbReference type="InterPro" id="IPR000719">
    <property type="entry name" value="Prot_kinase_dom"/>
</dbReference>
<reference evidence="8" key="1">
    <citation type="submission" date="2021-02" db="EMBL/GenBank/DDBJ databases">
        <authorList>
            <person name="Nowell W R."/>
        </authorList>
    </citation>
    <scope>NUCLEOTIDE SEQUENCE</scope>
</reference>
<dbReference type="EMBL" id="CAJNOK010007335">
    <property type="protein sequence ID" value="CAF1031600.1"/>
    <property type="molecule type" value="Genomic_DNA"/>
</dbReference>
<dbReference type="InterPro" id="IPR001245">
    <property type="entry name" value="Ser-Thr/Tyr_kinase_cat_dom"/>
</dbReference>
<evidence type="ECO:0000256" key="4">
    <source>
        <dbReference type="PROSITE-ProRule" id="PRU10141"/>
    </source>
</evidence>
<evidence type="ECO:0000313" key="10">
    <source>
        <dbReference type="EMBL" id="CAF4392622.1"/>
    </source>
</evidence>
<keyword evidence="11" id="KW-1185">Reference proteome</keyword>
<dbReference type="GO" id="GO:0004674">
    <property type="term" value="F:protein serine/threonine kinase activity"/>
    <property type="evidence" value="ECO:0007669"/>
    <property type="project" value="UniProtKB-KW"/>
</dbReference>
<dbReference type="InterPro" id="IPR008271">
    <property type="entry name" value="Ser/Thr_kinase_AS"/>
</dbReference>
<dbReference type="Proteomes" id="UP000677228">
    <property type="component" value="Unassembled WGS sequence"/>
</dbReference>
<feature type="binding site" evidence="4">
    <location>
        <position position="69"/>
    </location>
    <ligand>
        <name>ATP</name>
        <dbReference type="ChEBI" id="CHEBI:30616"/>
    </ligand>
</feature>
<evidence type="ECO:0000256" key="3">
    <source>
        <dbReference type="ARBA" id="ARBA00022840"/>
    </source>
</evidence>
<keyword evidence="1 5" id="KW-0418">Kinase</keyword>
<evidence type="ECO:0000313" key="9">
    <source>
        <dbReference type="EMBL" id="CAF3799838.1"/>
    </source>
</evidence>
<dbReference type="PROSITE" id="PS00108">
    <property type="entry name" value="PROTEIN_KINASE_ST"/>
    <property type="match status" value="1"/>
</dbReference>
<keyword evidence="1 5" id="KW-0723">Serine/threonine-protein kinase</keyword>
<dbReference type="EMBL" id="CAJOBA010007346">
    <property type="protein sequence ID" value="CAF3799838.1"/>
    <property type="molecule type" value="Genomic_DNA"/>
</dbReference>
<keyword evidence="3 4" id="KW-0067">ATP-binding</keyword>
<dbReference type="PROSITE" id="PS50011">
    <property type="entry name" value="PROTEIN_KINASE_DOM"/>
    <property type="match status" value="1"/>
</dbReference>
<evidence type="ECO:0000259" key="6">
    <source>
        <dbReference type="PROSITE" id="PS50011"/>
    </source>
</evidence>
<dbReference type="PROSITE" id="PS00107">
    <property type="entry name" value="PROTEIN_KINASE_ATP"/>
    <property type="match status" value="1"/>
</dbReference>
<dbReference type="CDD" id="cd13999">
    <property type="entry name" value="STKc_MAP3K-like"/>
    <property type="match status" value="1"/>
</dbReference>
<feature type="domain" description="Protein kinase" evidence="6">
    <location>
        <begin position="40"/>
        <end position="305"/>
    </location>
</feature>
<evidence type="ECO:0000256" key="5">
    <source>
        <dbReference type="RuleBase" id="RU000304"/>
    </source>
</evidence>
<dbReference type="GO" id="GO:0005524">
    <property type="term" value="F:ATP binding"/>
    <property type="evidence" value="ECO:0007669"/>
    <property type="project" value="UniProtKB-UniRule"/>
</dbReference>
<dbReference type="AlphaFoldDB" id="A0A815VTR1"/>
<dbReference type="SUPFAM" id="SSF56112">
    <property type="entry name" value="Protein kinase-like (PK-like)"/>
    <property type="match status" value="1"/>
</dbReference>
<dbReference type="PANTHER" id="PTHR44329">
    <property type="entry name" value="SERINE/THREONINE-PROTEIN KINASE TNNI3K-RELATED"/>
    <property type="match status" value="1"/>
</dbReference>
<dbReference type="InterPro" id="IPR011009">
    <property type="entry name" value="Kinase-like_dom_sf"/>
</dbReference>
<dbReference type="Proteomes" id="UP000681722">
    <property type="component" value="Unassembled WGS sequence"/>
</dbReference>
<evidence type="ECO:0000256" key="1">
    <source>
        <dbReference type="ARBA" id="ARBA00022527"/>
    </source>
</evidence>
<dbReference type="Proteomes" id="UP000663829">
    <property type="component" value="Unassembled WGS sequence"/>
</dbReference>
<dbReference type="Pfam" id="PF07714">
    <property type="entry name" value="PK_Tyr_Ser-Thr"/>
    <property type="match status" value="1"/>
</dbReference>
<sequence length="369" mass="42018">MSSKYSLQQNILKTNNADYNNEEEKRKKEEQFLHIPMYDLLMEEKIGSGGFADVYRGTWLSRDQQVAIKLVRINPVPDSVKQDFLNELSIMYRIRYDHVLTVFGACIESNYCALITEYMPLRSLFDVLQKKEPILTWSDRWMIALQMVKSINYLHMLQPPILHRDIKSMNFLLAEGKDGFIVKVGDFGLSEIKNKSLKQCRIPPTESIGTLQWKAPELLELGEYTVKSDIYSLGIVFWELATGCIPFDDVNEESVIRTSVLAGERLEIPQNVPGEFCSIIISSWSHNPDQRPTCSELIKIIKKVILSTVALAAPPLPKKQASVKQRLLRSVLLEIAIATGPDDHRAVVLESFKHDIRHLGRPANGTLFS</sequence>
<accession>A0A815VTR1</accession>
<dbReference type="OrthoDB" id="10261027at2759"/>
<dbReference type="EMBL" id="CAJNOQ010024990">
    <property type="protein sequence ID" value="CAF1533149.1"/>
    <property type="molecule type" value="Genomic_DNA"/>
</dbReference>
<proteinExistence type="inferred from homology"/>
<feature type="non-terminal residue" evidence="8">
    <location>
        <position position="1"/>
    </location>
</feature>
<name>A0A815VTR1_9BILA</name>
<evidence type="ECO:0000313" key="8">
    <source>
        <dbReference type="EMBL" id="CAF1533149.1"/>
    </source>
</evidence>
<organism evidence="8 11">
    <name type="scientific">Didymodactylos carnosus</name>
    <dbReference type="NCBI Taxonomy" id="1234261"/>
    <lineage>
        <taxon>Eukaryota</taxon>
        <taxon>Metazoa</taxon>
        <taxon>Spiralia</taxon>
        <taxon>Gnathifera</taxon>
        <taxon>Rotifera</taxon>
        <taxon>Eurotatoria</taxon>
        <taxon>Bdelloidea</taxon>
        <taxon>Philodinida</taxon>
        <taxon>Philodinidae</taxon>
        <taxon>Didymodactylos</taxon>
    </lineage>
</organism>
<dbReference type="InterPro" id="IPR017441">
    <property type="entry name" value="Protein_kinase_ATP_BS"/>
</dbReference>
<gene>
    <name evidence="8" type="ORF">GPM918_LOCUS38173</name>
    <name evidence="7" type="ORF">OVA965_LOCUS16017</name>
    <name evidence="10" type="ORF">SRO942_LOCUS38976</name>
    <name evidence="9" type="ORF">TMI583_LOCUS16026</name>
</gene>
<dbReference type="Gene3D" id="1.10.510.10">
    <property type="entry name" value="Transferase(Phosphotransferase) domain 1"/>
    <property type="match status" value="1"/>
</dbReference>
<dbReference type="SMART" id="SM00220">
    <property type="entry name" value="S_TKc"/>
    <property type="match status" value="1"/>
</dbReference>
<keyword evidence="1 5" id="KW-0808">Transferase</keyword>
<dbReference type="PRINTS" id="PR00109">
    <property type="entry name" value="TYRKINASE"/>
</dbReference>
<dbReference type="EMBL" id="CAJOBC010090581">
    <property type="protein sequence ID" value="CAF4392622.1"/>
    <property type="molecule type" value="Genomic_DNA"/>
</dbReference>
<dbReference type="Proteomes" id="UP000682733">
    <property type="component" value="Unassembled WGS sequence"/>
</dbReference>
<comment type="similarity">
    <text evidence="5">Belongs to the protein kinase superfamily.</text>
</comment>
<protein>
    <recommendedName>
        <fullName evidence="6">Protein kinase domain-containing protein</fullName>
    </recommendedName>
</protein>
<evidence type="ECO:0000313" key="11">
    <source>
        <dbReference type="Proteomes" id="UP000663829"/>
    </source>
</evidence>
<evidence type="ECO:0000256" key="2">
    <source>
        <dbReference type="ARBA" id="ARBA00022741"/>
    </source>
</evidence>
<dbReference type="PANTHER" id="PTHR44329:SF298">
    <property type="entry name" value="MIXED LINEAGE KINASE DOMAIN-LIKE PROTEIN"/>
    <property type="match status" value="1"/>
</dbReference>
<keyword evidence="2 4" id="KW-0547">Nucleotide-binding</keyword>
<comment type="caution">
    <text evidence="8">The sequence shown here is derived from an EMBL/GenBank/DDBJ whole genome shotgun (WGS) entry which is preliminary data.</text>
</comment>
<evidence type="ECO:0000313" key="7">
    <source>
        <dbReference type="EMBL" id="CAF1031600.1"/>
    </source>
</evidence>
<dbReference type="InterPro" id="IPR051681">
    <property type="entry name" value="Ser/Thr_Kinases-Pseudokinases"/>
</dbReference>